<organism evidence="9 10">
    <name type="scientific">Tribonema minus</name>
    <dbReference type="NCBI Taxonomy" id="303371"/>
    <lineage>
        <taxon>Eukaryota</taxon>
        <taxon>Sar</taxon>
        <taxon>Stramenopiles</taxon>
        <taxon>Ochrophyta</taxon>
        <taxon>PX clade</taxon>
        <taxon>Xanthophyceae</taxon>
        <taxon>Tribonematales</taxon>
        <taxon>Tribonemataceae</taxon>
        <taxon>Tribonema</taxon>
    </lineage>
</organism>
<dbReference type="Pfam" id="PF22366">
    <property type="entry name" value="NDH2_C"/>
    <property type="match status" value="1"/>
</dbReference>
<dbReference type="InterPro" id="IPR036188">
    <property type="entry name" value="FAD/NAD-bd_sf"/>
</dbReference>
<dbReference type="GO" id="GO:0003954">
    <property type="term" value="F:NADH dehydrogenase activity"/>
    <property type="evidence" value="ECO:0007669"/>
    <property type="project" value="InterPro"/>
</dbReference>
<feature type="domain" description="External alternative NADH-ubiquinone oxidoreductase-like C-terminal" evidence="8">
    <location>
        <begin position="526"/>
        <end position="589"/>
    </location>
</feature>
<dbReference type="Gene3D" id="3.50.50.100">
    <property type="match status" value="1"/>
</dbReference>
<evidence type="ECO:0000259" key="7">
    <source>
        <dbReference type="Pfam" id="PF07992"/>
    </source>
</evidence>
<evidence type="ECO:0000313" key="9">
    <source>
        <dbReference type="EMBL" id="KAG5181920.1"/>
    </source>
</evidence>
<dbReference type="InterPro" id="IPR054585">
    <property type="entry name" value="NDH2-like_C"/>
</dbReference>
<dbReference type="InterPro" id="IPR023753">
    <property type="entry name" value="FAD/NAD-binding_dom"/>
</dbReference>
<evidence type="ECO:0000256" key="6">
    <source>
        <dbReference type="SAM" id="SignalP"/>
    </source>
</evidence>
<protein>
    <submittedName>
        <fullName evidence="9">NADH dehydrogenase</fullName>
    </submittedName>
</protein>
<feature type="signal peptide" evidence="6">
    <location>
        <begin position="1"/>
        <end position="21"/>
    </location>
</feature>
<keyword evidence="4" id="KW-0560">Oxidoreductase</keyword>
<dbReference type="PANTHER" id="PTHR43706:SF38">
    <property type="entry name" value="FAD_NAD(P)-BINDING DOMAIN-CONTAINING PROTEIN"/>
    <property type="match status" value="1"/>
</dbReference>
<keyword evidence="5" id="KW-0520">NAD</keyword>
<feature type="chain" id="PRO_5032270649" evidence="6">
    <location>
        <begin position="22"/>
        <end position="593"/>
    </location>
</feature>
<evidence type="ECO:0000256" key="1">
    <source>
        <dbReference type="ARBA" id="ARBA00005272"/>
    </source>
</evidence>
<evidence type="ECO:0000256" key="3">
    <source>
        <dbReference type="ARBA" id="ARBA00022827"/>
    </source>
</evidence>
<keyword evidence="3" id="KW-0274">FAD</keyword>
<comment type="similarity">
    <text evidence="1">Belongs to the NADH dehydrogenase family.</text>
</comment>
<dbReference type="AlphaFoldDB" id="A0A835YV14"/>
<dbReference type="InterPro" id="IPR045024">
    <property type="entry name" value="NDH-2"/>
</dbReference>
<feature type="domain" description="FAD/NAD(P)-binding" evidence="7">
    <location>
        <begin position="132"/>
        <end position="476"/>
    </location>
</feature>
<keyword evidence="10" id="KW-1185">Reference proteome</keyword>
<dbReference type="PANTHER" id="PTHR43706">
    <property type="entry name" value="NADH DEHYDROGENASE"/>
    <property type="match status" value="1"/>
</dbReference>
<dbReference type="PRINTS" id="PR00368">
    <property type="entry name" value="FADPNR"/>
</dbReference>
<keyword evidence="6" id="KW-0732">Signal</keyword>
<dbReference type="OrthoDB" id="3244603at2759"/>
<evidence type="ECO:0000256" key="4">
    <source>
        <dbReference type="ARBA" id="ARBA00023002"/>
    </source>
</evidence>
<evidence type="ECO:0000256" key="5">
    <source>
        <dbReference type="ARBA" id="ARBA00023027"/>
    </source>
</evidence>
<gene>
    <name evidence="9" type="ORF">JKP88DRAFT_199614</name>
</gene>
<keyword evidence="2" id="KW-0285">Flavoprotein</keyword>
<dbReference type="Proteomes" id="UP000664859">
    <property type="component" value="Unassembled WGS sequence"/>
</dbReference>
<accession>A0A835YV14</accession>
<dbReference type="Pfam" id="PF07992">
    <property type="entry name" value="Pyr_redox_2"/>
    <property type="match status" value="1"/>
</dbReference>
<comment type="caution">
    <text evidence="9">The sequence shown here is derived from an EMBL/GenBank/DDBJ whole genome shotgun (WGS) entry which is preliminary data.</text>
</comment>
<sequence>MRQRWSAAALLLVAAAGHCQAFTPAARSTCTCTPASTRAGRSNGLACRALKEPQSEEELRSAIATKNEDLSRMDKDRLQSFAAADEEFLAELLKERSYLSIVTEKAVETVDSLLTAGKGGDANAPATGVKPKVIVLGAGWASHAFLKGIDTDMYDVTVVSPRNFFLMTPMLAASAVGTVEFRSITEPIRNVNLGANYIEATCTAIDSDSQEIVCENVVCEGTSCTIEDFRLPYDHLILAVGATSNTFGIPGVREHCIFMKQVTDADKLRRAIGNCFERANLPTLSDEQKQAVLTFVVVGGGPTGVELTAELRDFIEQDVPRFYPNLVKFVRIKLVEASDRVLMAFDEELQAKALRDLTERSTTLISQGFIKEEMTEVMLNVGVKEITDTTISLSTGETMPYGLCVWAAGNGPLPLVVEAIDQISEQKEKAGWGRGRLVTDDWLRVKGAKGVYAIGDCGVVDQRPLPQTAQVAAQQGSFLARLFSRGYNLNAPVPEKTGGAKALSEQLGLSSDKSGKFAKGFSFMNLGILAYTGGGNALAQVQVDNQRVKGTGAAGFFLWRSVYMSKQVSWRNRILVAIDWTKARLFGRDIVRF</sequence>
<evidence type="ECO:0000259" key="8">
    <source>
        <dbReference type="Pfam" id="PF22366"/>
    </source>
</evidence>
<dbReference type="SUPFAM" id="SSF51905">
    <property type="entry name" value="FAD/NAD(P)-binding domain"/>
    <property type="match status" value="2"/>
</dbReference>
<evidence type="ECO:0000256" key="2">
    <source>
        <dbReference type="ARBA" id="ARBA00022630"/>
    </source>
</evidence>
<reference evidence="9" key="1">
    <citation type="submission" date="2021-02" db="EMBL/GenBank/DDBJ databases">
        <title>First Annotated Genome of the Yellow-green Alga Tribonema minus.</title>
        <authorList>
            <person name="Mahan K.M."/>
        </authorList>
    </citation>
    <scope>NUCLEOTIDE SEQUENCE</scope>
    <source>
        <strain evidence="9">UTEX B ZZ1240</strain>
    </source>
</reference>
<dbReference type="EMBL" id="JAFCMP010000279">
    <property type="protein sequence ID" value="KAG5181920.1"/>
    <property type="molecule type" value="Genomic_DNA"/>
</dbReference>
<name>A0A835YV14_9STRA</name>
<dbReference type="GO" id="GO:0005739">
    <property type="term" value="C:mitochondrion"/>
    <property type="evidence" value="ECO:0007669"/>
    <property type="project" value="UniProtKB-ARBA"/>
</dbReference>
<evidence type="ECO:0000313" key="10">
    <source>
        <dbReference type="Proteomes" id="UP000664859"/>
    </source>
</evidence>
<proteinExistence type="inferred from homology"/>